<keyword evidence="1" id="KW-0472">Membrane</keyword>
<evidence type="ECO:0000259" key="2">
    <source>
        <dbReference type="Pfam" id="PF23493"/>
    </source>
</evidence>
<dbReference type="InterPro" id="IPR057798">
    <property type="entry name" value="PH_YqeB"/>
</dbReference>
<dbReference type="Pfam" id="PF23493">
    <property type="entry name" value="CysS_C"/>
    <property type="match status" value="1"/>
</dbReference>
<dbReference type="Proteomes" id="UP000185628">
    <property type="component" value="Unassembled WGS sequence"/>
</dbReference>
<dbReference type="OrthoDB" id="3267452at2"/>
<dbReference type="Pfam" id="PF23494">
    <property type="entry name" value="bPH_10"/>
    <property type="match status" value="1"/>
</dbReference>
<proteinExistence type="predicted"/>
<name>A0A1Q5Q034_9ACTO</name>
<evidence type="ECO:0000313" key="4">
    <source>
        <dbReference type="EMBL" id="OKL53137.1"/>
    </source>
</evidence>
<feature type="domain" description="YqeB PH" evidence="3">
    <location>
        <begin position="4"/>
        <end position="150"/>
    </location>
</feature>
<keyword evidence="1" id="KW-1133">Transmembrane helix</keyword>
<comment type="caution">
    <text evidence="4">The sequence shown here is derived from an EMBL/GenBank/DDBJ whole genome shotgun (WGS) entry which is preliminary data.</text>
</comment>
<keyword evidence="5" id="KW-1185">Reference proteome</keyword>
<feature type="transmembrane region" description="Helical" evidence="1">
    <location>
        <begin position="12"/>
        <end position="38"/>
    </location>
</feature>
<dbReference type="AlphaFoldDB" id="A0A1Q5Q034"/>
<evidence type="ECO:0000259" key="3">
    <source>
        <dbReference type="Pfam" id="PF23494"/>
    </source>
</evidence>
<evidence type="ECO:0000313" key="5">
    <source>
        <dbReference type="Proteomes" id="UP000185628"/>
    </source>
</evidence>
<organism evidence="4 5">
    <name type="scientific">Bowdeniella nasicola</name>
    <dbReference type="NCBI Taxonomy" id="208480"/>
    <lineage>
        <taxon>Bacteria</taxon>
        <taxon>Bacillati</taxon>
        <taxon>Actinomycetota</taxon>
        <taxon>Actinomycetes</taxon>
        <taxon>Actinomycetales</taxon>
        <taxon>Actinomycetaceae</taxon>
        <taxon>Bowdeniella</taxon>
    </lineage>
</organism>
<dbReference type="RefSeq" id="WP_073717393.1">
    <property type="nucleotide sequence ID" value="NZ_MQVR01000084.1"/>
</dbReference>
<reference evidence="5" key="1">
    <citation type="submission" date="2016-12" db="EMBL/GenBank/DDBJ databases">
        <authorList>
            <person name="Meng X."/>
        </authorList>
    </citation>
    <scope>NUCLEOTIDE SEQUENCE [LARGE SCALE GENOMIC DNA]</scope>
    <source>
        <strain evidence="5">DSM 19116</strain>
    </source>
</reference>
<gene>
    <name evidence="4" type="ORF">BSZ39_11080</name>
</gene>
<dbReference type="InterPro" id="IPR056411">
    <property type="entry name" value="CysS_C"/>
</dbReference>
<dbReference type="EMBL" id="MQVR01000084">
    <property type="protein sequence ID" value="OKL53137.1"/>
    <property type="molecule type" value="Genomic_DNA"/>
</dbReference>
<evidence type="ECO:0000256" key="1">
    <source>
        <dbReference type="SAM" id="Phobius"/>
    </source>
</evidence>
<keyword evidence="1" id="KW-0812">Transmembrane</keyword>
<accession>A0A1Q5Q034</accession>
<feature type="transmembrane region" description="Helical" evidence="1">
    <location>
        <begin position="58"/>
        <end position="81"/>
    </location>
</feature>
<sequence>MKRTIRPTFGHCALLCLVGPIVGGLLGLIAGFLFELAISSPWLAVNGMFGRGEYVGEPLMLLIMAGFGATAGAIFAATTLGESLRITVTERDIEVSWDNARVSVPATMVQSVVIDEDIVILGEDGIELSRVRNDVNSQELIDALIDADYSSILTRDPYDNEFRAEEDHRGLAEDAQKLLAARACAIRNGAHGDAELLRRRLASHGVMVRDIHRRGLRPLRQQWRLGTARDRFPEFAFIA</sequence>
<protein>
    <submittedName>
        <fullName evidence="4">Uncharacterized protein</fullName>
    </submittedName>
</protein>
<feature type="domain" description="Cysteinyl-tRNA ligase anticodon binding" evidence="2">
    <location>
        <begin position="169"/>
        <end position="224"/>
    </location>
</feature>